<evidence type="ECO:0000256" key="2">
    <source>
        <dbReference type="ARBA" id="ARBA00012416"/>
    </source>
</evidence>
<keyword evidence="14" id="KW-1185">Reference proteome</keyword>
<dbReference type="GO" id="GO:0003723">
    <property type="term" value="F:RNA binding"/>
    <property type="evidence" value="ECO:0007669"/>
    <property type="project" value="UniProtKB-UniRule"/>
</dbReference>
<dbReference type="InterPro" id="IPR015847">
    <property type="entry name" value="ExoRNase_PH_dom2"/>
</dbReference>
<dbReference type="InterPro" id="IPR003029">
    <property type="entry name" value="S1_domain"/>
</dbReference>
<dbReference type="InterPro" id="IPR004087">
    <property type="entry name" value="KH_dom"/>
</dbReference>
<dbReference type="FunFam" id="2.40.50.140:FF:000113">
    <property type="entry name" value="polyribonucleotide nucleotidyltransferase 1, mitochondrial"/>
    <property type="match status" value="1"/>
</dbReference>
<dbReference type="GO" id="GO:0000958">
    <property type="term" value="P:mitochondrial mRNA catabolic process"/>
    <property type="evidence" value="ECO:0007669"/>
    <property type="project" value="TreeGrafter"/>
</dbReference>
<feature type="compositionally biased region" description="Low complexity" evidence="9">
    <location>
        <begin position="17"/>
        <end position="31"/>
    </location>
</feature>
<dbReference type="Pfam" id="PF01138">
    <property type="entry name" value="RNase_PH"/>
    <property type="match status" value="2"/>
</dbReference>
<evidence type="ECO:0000256" key="5">
    <source>
        <dbReference type="ARBA" id="ARBA00022884"/>
    </source>
</evidence>
<dbReference type="SUPFAM" id="SSF54211">
    <property type="entry name" value="Ribosomal protein S5 domain 2-like"/>
    <property type="match status" value="2"/>
</dbReference>
<dbReference type="InterPro" id="IPR036456">
    <property type="entry name" value="PNPase_PH_RNA-bd_sf"/>
</dbReference>
<dbReference type="SUPFAM" id="SSF46915">
    <property type="entry name" value="Polynucleotide phosphorylase/guanosine pentaphosphate synthase (PNPase/GPSI), domain 3"/>
    <property type="match status" value="1"/>
</dbReference>
<dbReference type="InterPro" id="IPR027408">
    <property type="entry name" value="PNPase/RNase_PH_dom_sf"/>
</dbReference>
<dbReference type="GO" id="GO:0005524">
    <property type="term" value="F:ATP binding"/>
    <property type="evidence" value="ECO:0007669"/>
    <property type="project" value="UniProtKB-UniRule"/>
</dbReference>
<evidence type="ECO:0000259" key="10">
    <source>
        <dbReference type="PROSITE" id="PS50126"/>
    </source>
</evidence>
<keyword evidence="8" id="KW-0418">Kinase</keyword>
<accession>A0A814GX30</accession>
<feature type="compositionally biased region" description="Polar residues" evidence="9">
    <location>
        <begin position="92"/>
        <end position="108"/>
    </location>
</feature>
<dbReference type="Gene3D" id="3.30.1370.10">
    <property type="entry name" value="K Homology domain, type 1"/>
    <property type="match status" value="1"/>
</dbReference>
<dbReference type="InterPro" id="IPR027484">
    <property type="entry name" value="PInositol-4-P-5-kinase_N"/>
</dbReference>
<dbReference type="PANTHER" id="PTHR11252:SF0">
    <property type="entry name" value="POLYRIBONUCLEOTIDE NUCLEOTIDYLTRANSFERASE 1, MITOCHONDRIAL"/>
    <property type="match status" value="1"/>
</dbReference>
<dbReference type="GO" id="GO:0005829">
    <property type="term" value="C:cytosol"/>
    <property type="evidence" value="ECO:0007669"/>
    <property type="project" value="TreeGrafter"/>
</dbReference>
<dbReference type="InterPro" id="IPR027483">
    <property type="entry name" value="PInositol-4-P-4/5-kinase_C_sf"/>
</dbReference>
<dbReference type="Proteomes" id="UP000663829">
    <property type="component" value="Unassembled WGS sequence"/>
</dbReference>
<gene>
    <name evidence="12" type="ORF">GPM918_LOCUS13803</name>
    <name evidence="13" type="ORF">SRO942_LOCUS13800</name>
</gene>
<dbReference type="GO" id="GO:0046488">
    <property type="term" value="P:phosphatidylinositol metabolic process"/>
    <property type="evidence" value="ECO:0007669"/>
    <property type="project" value="UniProtKB-UniRule"/>
</dbReference>
<dbReference type="Gene3D" id="2.40.50.140">
    <property type="entry name" value="Nucleic acid-binding proteins"/>
    <property type="match status" value="1"/>
</dbReference>
<dbReference type="GO" id="GO:0005739">
    <property type="term" value="C:mitochondrion"/>
    <property type="evidence" value="ECO:0007669"/>
    <property type="project" value="TreeGrafter"/>
</dbReference>
<dbReference type="SMART" id="SM00330">
    <property type="entry name" value="PIPKc"/>
    <property type="match status" value="1"/>
</dbReference>
<dbReference type="EMBL" id="CAJNOQ010003229">
    <property type="protein sequence ID" value="CAF1001890.1"/>
    <property type="molecule type" value="Genomic_DNA"/>
</dbReference>
<sequence>MNILTKSHGEHLPPPSFLFGTGPSSTTTTPLSSKNVAAAITSSLSAEVGSIADFFLQHSTAANNLHVSIVEQNQEQEDETNYVPALPSIKNTQEQHTEQSPVISPNREQLSDDDLDNLNDLNTSGNKEKLGHRRVDEAGNVTYKKCSTDELMKSLQIGLTYALGKHHQPQRQVLLQDFQQIEYVDFPHEGSNVTPSHSYPDFRLKTYAQTAFRFFRNAFGVEPSSFMVSLCSNEFYELPNAGASGSIFYTTSDDLYIIKTVSKKEARFLLSLLPGYYMNLTQNPFTLLPKFFGLYCYQSSNKNIRFVIMNNLVPSSVYIHEKYDLKGSIYKRKASEFERQKPIPTYKDNDWKEKHKHGIILEPFFYDQLIQTIHEDVRVLGSFQIMDYSLLLAIHNITEHMQQSQNNNRSKTNTLELPSPPCLPLSSIDYNAHPQLPHLPTYIQYLRVIEFIRQQDPTTPTQHDSSDTGEIEIKVQNQPSPPPPPDTISIKTIKPLWTNNNNNNEDVNINTISAIALRATSASPTNFDRTSSATTNGISTPFHLPNASSTDSWFNKQNLSRLAMAGIPAVNEKGDLLLLYVGIIDILQNYRLRKKLEHAFKSTLVTKEEVSVCNPSHYGSRFVRFFSRSVFRKGGASGSTIMSDSQSNMDQVTLHSSSITFKTNELARFADGTATAQVEYREKAAAAGRIPTNHLRRELGLTDHEILTARMIDRAIRPMFPNGYYYDTQVRIKTSASLYTSDIPWDGPIGAIRTGYINGEFIANPTRQQMQLSDLNLVMSVNHRREIVMIDASANRLSDDKFLSALQFGIDSCQSIIDQIRMLASKPKRQTIIQTIDPKLISLIHSLSYTRVEEIFCNSNLDKIQRDNAVNVVRTDVLDTCLKRLQATIAVNKEEIVSESVEQTSIEKSIRTPSTVNTTLIQQQLADAFSYVVKQIFRSLIFDRSIRCDGRTFTQLRPIKCIVDLYSPLHGSALFQRGQTQVLCTLSFDSLDSQYRYQDYSWRSGVKRKPFLLHYEFPPYATNETGRAYGRTDRRELGHGALAEKGVEPIIPHQLPFMIRLTSEVLESNGSSSMASVCGASLALMDAGVSIIEPVAGVAIGLVSKQNPENSAISDYRVLTDILGIEDYMGDMDFKVAGTKDSLTALQVDIKGMQGLPLKIVTEALLAAKDARCEIISIMNRTIHEPRSPRKSNTPELENLIIPIHKRGRFLGVGGLNLKKILVQTGVTISPIDETTYSIFAPNKDALTEAKQIINDLLEEIKEPELEFGGIYTAKIVEIKSNGVIIQLHPNMQPVLLPNSQLDRRKIDHPSVLGFQTGQDIQVKYFGRDPVSGSMRLSRKILLTAGVGPVKNFMPKDDEKRQQ</sequence>
<keyword evidence="8" id="KW-0547">Nucleotide-binding</keyword>
<dbReference type="InterPro" id="IPR001247">
    <property type="entry name" value="ExoRNase_PH_dom1"/>
</dbReference>
<evidence type="ECO:0000256" key="9">
    <source>
        <dbReference type="SAM" id="MobiDB-lite"/>
    </source>
</evidence>
<dbReference type="Pfam" id="PF01504">
    <property type="entry name" value="PIP5K"/>
    <property type="match status" value="1"/>
</dbReference>
<dbReference type="InterPro" id="IPR012340">
    <property type="entry name" value="NA-bd_OB-fold"/>
</dbReference>
<name>A0A814GX30_9BILA</name>
<dbReference type="CDD" id="cd11364">
    <property type="entry name" value="RNase_PH_PNPase_2"/>
    <property type="match status" value="1"/>
</dbReference>
<dbReference type="Proteomes" id="UP000681722">
    <property type="component" value="Unassembled WGS sequence"/>
</dbReference>
<dbReference type="InterPro" id="IPR002498">
    <property type="entry name" value="PInositol-4-P-4/5-kinase_core"/>
</dbReference>
<dbReference type="InterPro" id="IPR012162">
    <property type="entry name" value="PNPase"/>
</dbReference>
<evidence type="ECO:0000256" key="4">
    <source>
        <dbReference type="ARBA" id="ARBA00022695"/>
    </source>
</evidence>
<evidence type="ECO:0000313" key="13">
    <source>
        <dbReference type="EMBL" id="CAF3773277.1"/>
    </source>
</evidence>
<evidence type="ECO:0000256" key="6">
    <source>
        <dbReference type="ARBA" id="ARBA00031451"/>
    </source>
</evidence>
<dbReference type="EMBL" id="CAJOBC010003228">
    <property type="protein sequence ID" value="CAF3773277.1"/>
    <property type="molecule type" value="Genomic_DNA"/>
</dbReference>
<dbReference type="OrthoDB" id="437922at2759"/>
<dbReference type="InterPro" id="IPR020568">
    <property type="entry name" value="Ribosomal_Su5_D2-typ_SF"/>
</dbReference>
<evidence type="ECO:0000313" key="14">
    <source>
        <dbReference type="Proteomes" id="UP000663829"/>
    </source>
</evidence>
<dbReference type="PROSITE" id="PS51455">
    <property type="entry name" value="PIPK"/>
    <property type="match status" value="1"/>
</dbReference>
<comment type="similarity">
    <text evidence="1">Belongs to the polyribonucleotide nucleotidyltransferase family.</text>
</comment>
<dbReference type="Gene3D" id="3.30.230.70">
    <property type="entry name" value="GHMP Kinase, N-terminal domain"/>
    <property type="match status" value="3"/>
</dbReference>
<keyword evidence="5 7" id="KW-0694">RNA-binding</keyword>
<dbReference type="SUPFAM" id="SSF56104">
    <property type="entry name" value="SAICAR synthase-like"/>
    <property type="match status" value="1"/>
</dbReference>
<dbReference type="EC" id="2.7.7.8" evidence="2"/>
<protein>
    <recommendedName>
        <fullName evidence="2">polyribonucleotide nucleotidyltransferase</fullName>
        <ecNumber evidence="2">2.7.7.8</ecNumber>
    </recommendedName>
    <alternativeName>
        <fullName evidence="6">Polynucleotide phosphorylase 1</fullName>
    </alternativeName>
</protein>
<dbReference type="InterPro" id="IPR036345">
    <property type="entry name" value="ExoRNase_PH_dom2_sf"/>
</dbReference>
<evidence type="ECO:0000256" key="3">
    <source>
        <dbReference type="ARBA" id="ARBA00022679"/>
    </source>
</evidence>
<evidence type="ECO:0000313" key="12">
    <source>
        <dbReference type="EMBL" id="CAF1001890.1"/>
    </source>
</evidence>
<feature type="domain" description="S1 motif" evidence="10">
    <location>
        <begin position="1269"/>
        <end position="1340"/>
    </location>
</feature>
<dbReference type="GO" id="GO:0000175">
    <property type="term" value="F:3'-5'-RNA exonuclease activity"/>
    <property type="evidence" value="ECO:0007669"/>
    <property type="project" value="TreeGrafter"/>
</dbReference>
<dbReference type="Pfam" id="PF03725">
    <property type="entry name" value="RNase_PH_C"/>
    <property type="match status" value="1"/>
</dbReference>
<dbReference type="GO" id="GO:0004654">
    <property type="term" value="F:polyribonucleotide nucleotidyltransferase activity"/>
    <property type="evidence" value="ECO:0007669"/>
    <property type="project" value="UniProtKB-EC"/>
</dbReference>
<evidence type="ECO:0000259" key="11">
    <source>
        <dbReference type="PROSITE" id="PS51455"/>
    </source>
</evidence>
<feature type="region of interest" description="Disordered" evidence="9">
    <location>
        <begin position="1"/>
        <end position="31"/>
    </location>
</feature>
<evidence type="ECO:0000256" key="1">
    <source>
        <dbReference type="ARBA" id="ARBA00007404"/>
    </source>
</evidence>
<dbReference type="PROSITE" id="PS50084">
    <property type="entry name" value="KH_TYPE_1"/>
    <property type="match status" value="1"/>
</dbReference>
<dbReference type="SUPFAM" id="SSF54791">
    <property type="entry name" value="Eukaryotic type KH-domain (KH-domain type I)"/>
    <property type="match status" value="1"/>
</dbReference>
<keyword evidence="8" id="KW-0067">ATP-binding</keyword>
<dbReference type="InterPro" id="IPR036612">
    <property type="entry name" value="KH_dom_type_1_sf"/>
</dbReference>
<dbReference type="PROSITE" id="PS50126">
    <property type="entry name" value="S1"/>
    <property type="match status" value="1"/>
</dbReference>
<feature type="domain" description="PIPK" evidence="11">
    <location>
        <begin position="143"/>
        <end position="630"/>
    </location>
</feature>
<reference evidence="12" key="1">
    <citation type="submission" date="2021-02" db="EMBL/GenBank/DDBJ databases">
        <authorList>
            <person name="Nowell W R."/>
        </authorList>
    </citation>
    <scope>NUCLEOTIDE SEQUENCE</scope>
</reference>
<dbReference type="NCBIfam" id="NF008805">
    <property type="entry name" value="PRK11824.1"/>
    <property type="match status" value="1"/>
</dbReference>
<dbReference type="GO" id="GO:0000965">
    <property type="term" value="P:mitochondrial RNA 3'-end processing"/>
    <property type="evidence" value="ECO:0007669"/>
    <property type="project" value="TreeGrafter"/>
</dbReference>
<dbReference type="GO" id="GO:0052742">
    <property type="term" value="F:phosphatidylinositol kinase activity"/>
    <property type="evidence" value="ECO:0007669"/>
    <property type="project" value="InterPro"/>
</dbReference>
<dbReference type="Gene3D" id="3.30.800.10">
    <property type="entry name" value="Phosphatidylinositol Phosphate Kinase II Beta"/>
    <property type="match status" value="1"/>
</dbReference>
<dbReference type="CDD" id="cd09033">
    <property type="entry name" value="KH-I_PNPT1"/>
    <property type="match status" value="1"/>
</dbReference>
<dbReference type="SUPFAM" id="SSF55666">
    <property type="entry name" value="Ribonuclease PH domain 2-like"/>
    <property type="match status" value="2"/>
</dbReference>
<proteinExistence type="inferred from homology"/>
<comment type="caution">
    <text evidence="12">The sequence shown here is derived from an EMBL/GenBank/DDBJ whole genome shotgun (WGS) entry which is preliminary data.</text>
</comment>
<dbReference type="SUPFAM" id="SSF50249">
    <property type="entry name" value="Nucleic acid-binding proteins"/>
    <property type="match status" value="1"/>
</dbReference>
<keyword evidence="4" id="KW-0548">Nucleotidyltransferase</keyword>
<feature type="region of interest" description="Disordered" evidence="9">
    <location>
        <begin position="92"/>
        <end position="114"/>
    </location>
</feature>
<dbReference type="PANTHER" id="PTHR11252">
    <property type="entry name" value="POLYRIBONUCLEOTIDE NUCLEOTIDYLTRANSFERASE"/>
    <property type="match status" value="1"/>
</dbReference>
<evidence type="ECO:0000256" key="8">
    <source>
        <dbReference type="PROSITE-ProRule" id="PRU00781"/>
    </source>
</evidence>
<organism evidence="12 14">
    <name type="scientific">Didymodactylos carnosus</name>
    <dbReference type="NCBI Taxonomy" id="1234261"/>
    <lineage>
        <taxon>Eukaryota</taxon>
        <taxon>Metazoa</taxon>
        <taxon>Spiralia</taxon>
        <taxon>Gnathifera</taxon>
        <taxon>Rotifera</taxon>
        <taxon>Eurotatoria</taxon>
        <taxon>Bdelloidea</taxon>
        <taxon>Philodinida</taxon>
        <taxon>Philodinidae</taxon>
        <taxon>Didymodactylos</taxon>
    </lineage>
</organism>
<evidence type="ECO:0000256" key="7">
    <source>
        <dbReference type="PROSITE-ProRule" id="PRU00117"/>
    </source>
</evidence>
<dbReference type="SMART" id="SM00322">
    <property type="entry name" value="KH"/>
    <property type="match status" value="1"/>
</dbReference>
<dbReference type="Gene3D" id="3.30.810.10">
    <property type="entry name" value="2-Layer Sandwich"/>
    <property type="match status" value="2"/>
</dbReference>
<keyword evidence="3 8" id="KW-0808">Transferase</keyword>